<dbReference type="OrthoDB" id="8869077at2"/>
<evidence type="ECO:0000313" key="2">
    <source>
        <dbReference type="Proteomes" id="UP000295357"/>
    </source>
</evidence>
<dbReference type="Proteomes" id="UP000295357">
    <property type="component" value="Unassembled WGS sequence"/>
</dbReference>
<dbReference type="EMBL" id="SNXE01000010">
    <property type="protein sequence ID" value="TDP05631.1"/>
    <property type="molecule type" value="Genomic_DNA"/>
</dbReference>
<comment type="caution">
    <text evidence="1">The sequence shown here is derived from an EMBL/GenBank/DDBJ whole genome shotgun (WGS) entry which is preliminary data.</text>
</comment>
<gene>
    <name evidence="1" type="ORF">DFR39_11056</name>
</gene>
<evidence type="ECO:0000313" key="1">
    <source>
        <dbReference type="EMBL" id="TDP05631.1"/>
    </source>
</evidence>
<sequence>MKSTPSCSPVLRSRSAAPRRAGTGASLLLLLALAACGGGGGDSGTESGSGGSTVSESTLSGVAAVGAPLGGAQISVIDAQGKTLGQATAHPVEGSYSLKLSGSLSAPLMVQARGVDASGQPQLLHSSVPKAAQAMVAHVTPLTQAVTALALGAEPAGVFAKGSESASTLAGLAQSVAAADFLKTLIKAQFTDLKITDTSKFDLLAEAGFAANKGSHDLLLESLRVGLGRSAQGASELQLANKFLPGAPYEVRIDLALARAELAKTSGAAPANAITSTLKATTSATGVLPNLGQIDELGVALNKLIAQGADAATLQAYAGLASYDKHNGRSKAELATLLAGYASKNWQLGRFYVLGCADDTVSQGNCNRVLVSAPVSDSSGTVVDQFSDALSYNKSAATGVPKWGLIGNGKRLEFRVQPLAWLSLEADGSTSSGLSAGNPSQGVQLLVQAQTAAGTALLDKATVQTPGGFSIPLAYCQQRWLCISPTAGASSAVSSGPVADTLLQPAILGWLGSADTLRNAKYLASFTLGGTTEIQPTWLRHELSSTAPAASRFPVLDGVSASAVLSASSLQAGASLAWSTWAKANPDLRLSLVRTVLVLAGSAGTRVQEFRPAAAVGGSTLSLPAGAYTLPTGSGSAQAYELWLRAQDGAGRIYDTRYRVQP</sequence>
<proteinExistence type="predicted"/>
<keyword evidence="2" id="KW-1185">Reference proteome</keyword>
<dbReference type="AlphaFoldDB" id="A0A4R6MUA4"/>
<protein>
    <submittedName>
        <fullName evidence="1">Uncharacterized protein</fullName>
    </submittedName>
</protein>
<name>A0A4R6MUA4_9BURK</name>
<organism evidence="1 2">
    <name type="scientific">Roseateles asaccharophilus</name>
    <dbReference type="NCBI Taxonomy" id="582607"/>
    <lineage>
        <taxon>Bacteria</taxon>
        <taxon>Pseudomonadati</taxon>
        <taxon>Pseudomonadota</taxon>
        <taxon>Betaproteobacteria</taxon>
        <taxon>Burkholderiales</taxon>
        <taxon>Sphaerotilaceae</taxon>
        <taxon>Roseateles</taxon>
    </lineage>
</organism>
<accession>A0A4R6MUA4</accession>
<dbReference type="RefSeq" id="WP_133605166.1">
    <property type="nucleotide sequence ID" value="NZ_JBKBOZ010000004.1"/>
</dbReference>
<reference evidence="1 2" key="1">
    <citation type="submission" date="2019-03" db="EMBL/GenBank/DDBJ databases">
        <title>Genomic Encyclopedia of Type Strains, Phase IV (KMG-IV): sequencing the most valuable type-strain genomes for metagenomic binning, comparative biology and taxonomic classification.</title>
        <authorList>
            <person name="Goeker M."/>
        </authorList>
    </citation>
    <scope>NUCLEOTIDE SEQUENCE [LARGE SCALE GENOMIC DNA]</scope>
    <source>
        <strain evidence="1 2">DSM 25082</strain>
    </source>
</reference>